<dbReference type="InterPro" id="IPR021955">
    <property type="entry name" value="DUF3572"/>
</dbReference>
<name>A0AA37U479_9RHOB</name>
<dbReference type="Proteomes" id="UP001157355">
    <property type="component" value="Unassembled WGS sequence"/>
</dbReference>
<dbReference type="EMBL" id="BSPP01000007">
    <property type="protein sequence ID" value="GLS86950.1"/>
    <property type="molecule type" value="Genomic_DNA"/>
</dbReference>
<evidence type="ECO:0008006" key="3">
    <source>
        <dbReference type="Google" id="ProtNLM"/>
    </source>
</evidence>
<sequence>MNRRESAETLALQAFSWLLGQDDLVGVFLNATGAGQGELAALAADPVFLGAVLDFLLEDDARVIGFCDASALPYTAVMQARQELPGGSLQHWT</sequence>
<organism evidence="1 2">
    <name type="scientific">Cypionkella aquatica</name>
    <dbReference type="NCBI Taxonomy" id="1756042"/>
    <lineage>
        <taxon>Bacteria</taxon>
        <taxon>Pseudomonadati</taxon>
        <taxon>Pseudomonadota</taxon>
        <taxon>Alphaproteobacteria</taxon>
        <taxon>Rhodobacterales</taxon>
        <taxon>Paracoccaceae</taxon>
        <taxon>Cypionkella</taxon>
    </lineage>
</organism>
<evidence type="ECO:0000313" key="2">
    <source>
        <dbReference type="Proteomes" id="UP001157355"/>
    </source>
</evidence>
<dbReference type="Pfam" id="PF12096">
    <property type="entry name" value="DUF3572"/>
    <property type="match status" value="1"/>
</dbReference>
<accession>A0AA37U479</accession>
<dbReference type="RefSeq" id="WP_284325137.1">
    <property type="nucleotide sequence ID" value="NZ_BSPP01000007.1"/>
</dbReference>
<dbReference type="AlphaFoldDB" id="A0AA37U479"/>
<proteinExistence type="predicted"/>
<protein>
    <recommendedName>
        <fullName evidence="3">DUF3572 family protein</fullName>
    </recommendedName>
</protein>
<comment type="caution">
    <text evidence="1">The sequence shown here is derived from an EMBL/GenBank/DDBJ whole genome shotgun (WGS) entry which is preliminary data.</text>
</comment>
<evidence type="ECO:0000313" key="1">
    <source>
        <dbReference type="EMBL" id="GLS86950.1"/>
    </source>
</evidence>
<gene>
    <name evidence="1" type="ORF">GCM10010873_19240</name>
</gene>
<keyword evidence="2" id="KW-1185">Reference proteome</keyword>
<reference evidence="1 2" key="1">
    <citation type="journal article" date="2014" name="Int. J. Syst. Evol. Microbiol.">
        <title>Complete genome sequence of Corynebacterium casei LMG S-19264T (=DSM 44701T), isolated from a smear-ripened cheese.</title>
        <authorList>
            <consortium name="US DOE Joint Genome Institute (JGI-PGF)"/>
            <person name="Walter F."/>
            <person name="Albersmeier A."/>
            <person name="Kalinowski J."/>
            <person name="Ruckert C."/>
        </authorList>
    </citation>
    <scope>NUCLEOTIDE SEQUENCE [LARGE SCALE GENOMIC DNA]</scope>
    <source>
        <strain evidence="1 2">NBRC 111766</strain>
    </source>
</reference>